<proteinExistence type="inferred from homology"/>
<evidence type="ECO:0000256" key="3">
    <source>
        <dbReference type="ARBA" id="ARBA00023295"/>
    </source>
</evidence>
<name>A0ABV5Y598_ARTRM</name>
<keyword evidence="2" id="KW-0378">Hydrolase</keyword>
<evidence type="ECO:0000259" key="4">
    <source>
        <dbReference type="Pfam" id="PF00251"/>
    </source>
</evidence>
<feature type="domain" description="Glycosyl hydrolase family 32 N-terminal" evidence="4">
    <location>
        <begin position="17"/>
        <end position="117"/>
    </location>
</feature>
<protein>
    <recommendedName>
        <fullName evidence="4">Glycosyl hydrolase family 32 N-terminal domain-containing protein</fullName>
    </recommendedName>
</protein>
<dbReference type="InterPro" id="IPR013148">
    <property type="entry name" value="Glyco_hydro_32_N"/>
</dbReference>
<evidence type="ECO:0000313" key="5">
    <source>
        <dbReference type="EMBL" id="MFB9821856.1"/>
    </source>
</evidence>
<dbReference type="Proteomes" id="UP001589702">
    <property type="component" value="Unassembled WGS sequence"/>
</dbReference>
<dbReference type="PANTHER" id="PTHR42800">
    <property type="entry name" value="EXOINULINASE INUD (AFU_ORTHOLOGUE AFUA_5G00480)"/>
    <property type="match status" value="1"/>
</dbReference>
<comment type="similarity">
    <text evidence="1">Belongs to the glycosyl hydrolase 32 family.</text>
</comment>
<dbReference type="SUPFAM" id="SSF75005">
    <property type="entry name" value="Arabinanase/levansucrase/invertase"/>
    <property type="match status" value="1"/>
</dbReference>
<evidence type="ECO:0000313" key="6">
    <source>
        <dbReference type="Proteomes" id="UP001589702"/>
    </source>
</evidence>
<dbReference type="PANTHER" id="PTHR42800:SF1">
    <property type="entry name" value="EXOINULINASE INUD (AFU_ORTHOLOGUE AFUA_5G00480)"/>
    <property type="match status" value="1"/>
</dbReference>
<dbReference type="Pfam" id="PF00251">
    <property type="entry name" value="Glyco_hydro_32N"/>
    <property type="match status" value="1"/>
</dbReference>
<sequence>MTAVAAHTREASRPTVHYATKNTWLIDPNGLIYYAGSYHLYYQNNPFGNVPGNMSWGHATSTNLFTWTEQPVAIACDENEDIYSGSVVYDQHNTSGLGDETAAPLVAIYTSAYKEKSQHAGRRDVPL</sequence>
<dbReference type="EMBL" id="JBHMBC010000039">
    <property type="protein sequence ID" value="MFB9821856.1"/>
    <property type="molecule type" value="Genomic_DNA"/>
</dbReference>
<gene>
    <name evidence="5" type="ORF">ACFFP1_20465</name>
</gene>
<dbReference type="Gene3D" id="2.115.10.20">
    <property type="entry name" value="Glycosyl hydrolase domain, family 43"/>
    <property type="match status" value="1"/>
</dbReference>
<reference evidence="5 6" key="1">
    <citation type="submission" date="2024-09" db="EMBL/GenBank/DDBJ databases">
        <authorList>
            <person name="Sun Q."/>
            <person name="Mori K."/>
        </authorList>
    </citation>
    <scope>NUCLEOTIDE SEQUENCE [LARGE SCALE GENOMIC DNA]</scope>
    <source>
        <strain evidence="5 6">JCM 1334</strain>
    </source>
</reference>
<organism evidence="5 6">
    <name type="scientific">Arthrobacter ramosus</name>
    <dbReference type="NCBI Taxonomy" id="1672"/>
    <lineage>
        <taxon>Bacteria</taxon>
        <taxon>Bacillati</taxon>
        <taxon>Actinomycetota</taxon>
        <taxon>Actinomycetes</taxon>
        <taxon>Micrococcales</taxon>
        <taxon>Micrococcaceae</taxon>
        <taxon>Arthrobacter</taxon>
    </lineage>
</organism>
<accession>A0ABV5Y598</accession>
<dbReference type="InterPro" id="IPR023296">
    <property type="entry name" value="Glyco_hydro_beta-prop_sf"/>
</dbReference>
<keyword evidence="3" id="KW-0326">Glycosidase</keyword>
<evidence type="ECO:0000256" key="1">
    <source>
        <dbReference type="ARBA" id="ARBA00009902"/>
    </source>
</evidence>
<evidence type="ECO:0000256" key="2">
    <source>
        <dbReference type="ARBA" id="ARBA00022801"/>
    </source>
</evidence>
<comment type="caution">
    <text evidence="5">The sequence shown here is derived from an EMBL/GenBank/DDBJ whole genome shotgun (WGS) entry which is preliminary data.</text>
</comment>
<dbReference type="RefSeq" id="WP_234750535.1">
    <property type="nucleotide sequence ID" value="NZ_JAKEED010000004.1"/>
</dbReference>
<keyword evidence="6" id="KW-1185">Reference proteome</keyword>